<organism evidence="3 4">
    <name type="scientific">Bimuria novae-zelandiae CBS 107.79</name>
    <dbReference type="NCBI Taxonomy" id="1447943"/>
    <lineage>
        <taxon>Eukaryota</taxon>
        <taxon>Fungi</taxon>
        <taxon>Dikarya</taxon>
        <taxon>Ascomycota</taxon>
        <taxon>Pezizomycotina</taxon>
        <taxon>Dothideomycetes</taxon>
        <taxon>Pleosporomycetidae</taxon>
        <taxon>Pleosporales</taxon>
        <taxon>Massarineae</taxon>
        <taxon>Didymosphaeriaceae</taxon>
        <taxon>Bimuria</taxon>
    </lineage>
</organism>
<gene>
    <name evidence="3" type="ORF">BU23DRAFT_564607</name>
</gene>
<feature type="compositionally biased region" description="Acidic residues" evidence="2">
    <location>
        <begin position="134"/>
        <end position="152"/>
    </location>
</feature>
<sequence>MPKKKNQKVPDPKDQKNKLDNYFKIASTPSQPKQNAASEFSTHATTSHNNALPASSPAAPSTLPATPTTDAVVTRDHDSSSPLSLRSSTPRSPGPPDVATYDGATEIRQPSRPSSAGPTSKRVDSRGEQMVLDSDADSDPLTDLDDEPEEPEDKPKPKPTTRAAATPRYTAPKGYEPPPPPRRRKDDDAFRRLVQEAQKNREEEQQIAEAQADLEKSLREDSPERDARISEGMVAVAVKDHNDPEKAKKLYLAMQRTNALHVDCSFHFFDPDLDCRTPKHSPFPTSSLPESPVFSVFKEPASRDQAFLSGFAQQVFRQEKDYPEGLAFRPKLPDELMMWMVDEVCFARSEALSRSYIQLLEAHKSRVGKILDKSKLATIRNGLGAKKMYLDLALEAEVTPSYELDSVTQPSIPQNLSSVCKILQLASSSLGPKIRAQILQTLCLVSMDTGVQMRIDLLSAVQDTIESLIRGIPGDCNCGQFLLKDLIPNLLARIKHPILQQNLVRALPARTPLTAYLQRHLALSFLVHPYKVTQPLSDPGVLELMHAHFDLKASPKFFITKDTDYSVLAAHFTLVDIAIGPGPLVVPYQPLINPPASQDSQGQSAYVPPTPSWDEMKKFNDEVDKLVLRIRLVGNGIKVAGAMTDLSRLAANNCCERLCTRLENAVRIGGRKVENAFSGEEQWKKRSKLVFQNHFKQGTEKRSTDETLAVDGAAKRVAVENGVGAPVKSESLAENGVGARVNNKGPDVDTNEGMAMNDGPMLVKSEGPDDDITEGAAMMDSHMTFESEQDIQASLADQ</sequence>
<proteinExistence type="predicted"/>
<feature type="compositionally biased region" description="Low complexity" evidence="2">
    <location>
        <begin position="51"/>
        <end position="69"/>
    </location>
</feature>
<keyword evidence="4" id="KW-1185">Reference proteome</keyword>
<evidence type="ECO:0000256" key="1">
    <source>
        <dbReference type="SAM" id="Coils"/>
    </source>
</evidence>
<feature type="region of interest" description="Disordered" evidence="2">
    <location>
        <begin position="737"/>
        <end position="762"/>
    </location>
</feature>
<feature type="compositionally biased region" description="Low complexity" evidence="2">
    <location>
        <begin position="160"/>
        <end position="173"/>
    </location>
</feature>
<keyword evidence="1" id="KW-0175">Coiled coil</keyword>
<feature type="coiled-coil region" evidence="1">
    <location>
        <begin position="193"/>
        <end position="220"/>
    </location>
</feature>
<dbReference type="OrthoDB" id="5350396at2759"/>
<reference evidence="3" key="1">
    <citation type="journal article" date="2020" name="Stud. Mycol.">
        <title>101 Dothideomycetes genomes: a test case for predicting lifestyles and emergence of pathogens.</title>
        <authorList>
            <person name="Haridas S."/>
            <person name="Albert R."/>
            <person name="Binder M."/>
            <person name="Bloem J."/>
            <person name="Labutti K."/>
            <person name="Salamov A."/>
            <person name="Andreopoulos B."/>
            <person name="Baker S."/>
            <person name="Barry K."/>
            <person name="Bills G."/>
            <person name="Bluhm B."/>
            <person name="Cannon C."/>
            <person name="Castanera R."/>
            <person name="Culley D."/>
            <person name="Daum C."/>
            <person name="Ezra D."/>
            <person name="Gonzalez J."/>
            <person name="Henrissat B."/>
            <person name="Kuo A."/>
            <person name="Liang C."/>
            <person name="Lipzen A."/>
            <person name="Lutzoni F."/>
            <person name="Magnuson J."/>
            <person name="Mondo S."/>
            <person name="Nolan M."/>
            <person name="Ohm R."/>
            <person name="Pangilinan J."/>
            <person name="Park H.-J."/>
            <person name="Ramirez L."/>
            <person name="Alfaro M."/>
            <person name="Sun H."/>
            <person name="Tritt A."/>
            <person name="Yoshinaga Y."/>
            <person name="Zwiers L.-H."/>
            <person name="Turgeon B."/>
            <person name="Goodwin S."/>
            <person name="Spatafora J."/>
            <person name="Crous P."/>
            <person name="Grigoriev I."/>
        </authorList>
    </citation>
    <scope>NUCLEOTIDE SEQUENCE</scope>
    <source>
        <strain evidence="3">CBS 107.79</strain>
    </source>
</reference>
<dbReference type="AlphaFoldDB" id="A0A6A5VPV1"/>
<protein>
    <submittedName>
        <fullName evidence="3">Uncharacterized protein</fullName>
    </submittedName>
</protein>
<evidence type="ECO:0000313" key="4">
    <source>
        <dbReference type="Proteomes" id="UP000800036"/>
    </source>
</evidence>
<feature type="region of interest" description="Disordered" evidence="2">
    <location>
        <begin position="1"/>
        <end position="188"/>
    </location>
</feature>
<evidence type="ECO:0000256" key="2">
    <source>
        <dbReference type="SAM" id="MobiDB-lite"/>
    </source>
</evidence>
<accession>A0A6A5VPV1</accession>
<evidence type="ECO:0000313" key="3">
    <source>
        <dbReference type="EMBL" id="KAF1977732.1"/>
    </source>
</evidence>
<feature type="compositionally biased region" description="Low complexity" evidence="2">
    <location>
        <begin position="80"/>
        <end position="91"/>
    </location>
</feature>
<dbReference type="EMBL" id="ML976662">
    <property type="protein sequence ID" value="KAF1977732.1"/>
    <property type="molecule type" value="Genomic_DNA"/>
</dbReference>
<dbReference type="Proteomes" id="UP000800036">
    <property type="component" value="Unassembled WGS sequence"/>
</dbReference>
<feature type="compositionally biased region" description="Polar residues" evidence="2">
    <location>
        <begin position="27"/>
        <end position="50"/>
    </location>
</feature>
<feature type="compositionally biased region" description="Basic and acidic residues" evidence="2">
    <location>
        <begin position="8"/>
        <end position="21"/>
    </location>
</feature>
<name>A0A6A5VPV1_9PLEO</name>